<gene>
    <name evidence="4" type="ORF">CY34DRAFT_90983</name>
</gene>
<dbReference type="Pfam" id="PF00400">
    <property type="entry name" value="WD40"/>
    <property type="match status" value="1"/>
</dbReference>
<dbReference type="OrthoDB" id="3238562at2759"/>
<dbReference type="GO" id="GO:1990234">
    <property type="term" value="C:transferase complex"/>
    <property type="evidence" value="ECO:0007669"/>
    <property type="project" value="UniProtKB-ARBA"/>
</dbReference>
<protein>
    <recommendedName>
        <fullName evidence="6">WD40 repeat-like protein</fullName>
    </recommendedName>
</protein>
<evidence type="ECO:0000256" key="1">
    <source>
        <dbReference type="ARBA" id="ARBA00022574"/>
    </source>
</evidence>
<dbReference type="AlphaFoldDB" id="A0A0D0A9M4"/>
<evidence type="ECO:0008006" key="6">
    <source>
        <dbReference type="Google" id="ProtNLM"/>
    </source>
</evidence>
<evidence type="ECO:0000256" key="3">
    <source>
        <dbReference type="PROSITE-ProRule" id="PRU00221"/>
    </source>
</evidence>
<organism evidence="4 5">
    <name type="scientific">Suillus luteus UH-Slu-Lm8-n1</name>
    <dbReference type="NCBI Taxonomy" id="930992"/>
    <lineage>
        <taxon>Eukaryota</taxon>
        <taxon>Fungi</taxon>
        <taxon>Dikarya</taxon>
        <taxon>Basidiomycota</taxon>
        <taxon>Agaricomycotina</taxon>
        <taxon>Agaricomycetes</taxon>
        <taxon>Agaricomycetidae</taxon>
        <taxon>Boletales</taxon>
        <taxon>Suillineae</taxon>
        <taxon>Suillaceae</taxon>
        <taxon>Suillus</taxon>
    </lineage>
</organism>
<accession>A0A0D0A9M4</accession>
<dbReference type="EMBL" id="KN835392">
    <property type="protein sequence ID" value="KIK38461.1"/>
    <property type="molecule type" value="Genomic_DNA"/>
</dbReference>
<dbReference type="InterPro" id="IPR036322">
    <property type="entry name" value="WD40_repeat_dom_sf"/>
</dbReference>
<dbReference type="Proteomes" id="UP000054485">
    <property type="component" value="Unassembled WGS sequence"/>
</dbReference>
<dbReference type="InterPro" id="IPR015943">
    <property type="entry name" value="WD40/YVTN_repeat-like_dom_sf"/>
</dbReference>
<evidence type="ECO:0000256" key="2">
    <source>
        <dbReference type="ARBA" id="ARBA00022737"/>
    </source>
</evidence>
<feature type="repeat" description="WD" evidence="3">
    <location>
        <begin position="16"/>
        <end position="57"/>
    </location>
</feature>
<dbReference type="InterPro" id="IPR019775">
    <property type="entry name" value="WD40_repeat_CS"/>
</dbReference>
<dbReference type="PANTHER" id="PTHR22847:SF637">
    <property type="entry name" value="WD REPEAT DOMAIN 5B"/>
    <property type="match status" value="1"/>
</dbReference>
<dbReference type="SMART" id="SM00320">
    <property type="entry name" value="WD40"/>
    <property type="match status" value="4"/>
</dbReference>
<sequence>AIITMQENFYSVHKTLVGHTDSISCLQFSPKGHLLASGGDDSQLIIWETSTGTIRHQITTLSPVFAMVWDPRYKSRLFFGCENGKTLLIDRFQGPDHEVLTGTAAPVYALDIDAVTGHLAIGIGSEVHVAQEISGNTFATFTILPKPADLSDMLPDSRVRPRSVHFLKNGTRLIVSYLNHGIICWDLKTRDALWHIIPPLSRRQMYISVFLHASTNIYATSGYAALSHNARYLLVSNMNIGMNLYALGEKEPLQSFLQPTNTGINFPLGVSFLHGGRSVVCGSQTGSVKIWETLSGEHLQTLEHKGMCIILLAYQGNTFAYIAVGSVGTAEETHITLWRATGGT</sequence>
<dbReference type="InParanoid" id="A0A0D0A9M4"/>
<reference evidence="5" key="2">
    <citation type="submission" date="2015-01" db="EMBL/GenBank/DDBJ databases">
        <title>Evolutionary Origins and Diversification of the Mycorrhizal Mutualists.</title>
        <authorList>
            <consortium name="DOE Joint Genome Institute"/>
            <consortium name="Mycorrhizal Genomics Consortium"/>
            <person name="Kohler A."/>
            <person name="Kuo A."/>
            <person name="Nagy L.G."/>
            <person name="Floudas D."/>
            <person name="Copeland A."/>
            <person name="Barry K.W."/>
            <person name="Cichocki N."/>
            <person name="Veneault-Fourrey C."/>
            <person name="LaButti K."/>
            <person name="Lindquist E.A."/>
            <person name="Lipzen A."/>
            <person name="Lundell T."/>
            <person name="Morin E."/>
            <person name="Murat C."/>
            <person name="Riley R."/>
            <person name="Ohm R."/>
            <person name="Sun H."/>
            <person name="Tunlid A."/>
            <person name="Henrissat B."/>
            <person name="Grigoriev I.V."/>
            <person name="Hibbett D.S."/>
            <person name="Martin F."/>
        </authorList>
    </citation>
    <scope>NUCLEOTIDE SEQUENCE [LARGE SCALE GENOMIC DNA]</scope>
    <source>
        <strain evidence="5">UH-Slu-Lm8-n1</strain>
    </source>
</reference>
<dbReference type="Gene3D" id="2.130.10.10">
    <property type="entry name" value="YVTN repeat-like/Quinoprotein amine dehydrogenase"/>
    <property type="match status" value="1"/>
</dbReference>
<evidence type="ECO:0000313" key="4">
    <source>
        <dbReference type="EMBL" id="KIK38461.1"/>
    </source>
</evidence>
<dbReference type="PROSITE" id="PS50082">
    <property type="entry name" value="WD_REPEATS_2"/>
    <property type="match status" value="1"/>
</dbReference>
<dbReference type="InterPro" id="IPR001680">
    <property type="entry name" value="WD40_rpt"/>
</dbReference>
<keyword evidence="2" id="KW-0677">Repeat</keyword>
<proteinExistence type="predicted"/>
<evidence type="ECO:0000313" key="5">
    <source>
        <dbReference type="Proteomes" id="UP000054485"/>
    </source>
</evidence>
<dbReference type="PROSITE" id="PS00678">
    <property type="entry name" value="WD_REPEATS_1"/>
    <property type="match status" value="1"/>
</dbReference>
<dbReference type="HOGENOM" id="CLU_049342_0_0_1"/>
<reference evidence="4 5" key="1">
    <citation type="submission" date="2014-04" db="EMBL/GenBank/DDBJ databases">
        <authorList>
            <consortium name="DOE Joint Genome Institute"/>
            <person name="Kuo A."/>
            <person name="Ruytinx J."/>
            <person name="Rineau F."/>
            <person name="Colpaert J."/>
            <person name="Kohler A."/>
            <person name="Nagy L.G."/>
            <person name="Floudas D."/>
            <person name="Copeland A."/>
            <person name="Barry K.W."/>
            <person name="Cichocki N."/>
            <person name="Veneault-Fourrey C."/>
            <person name="LaButti K."/>
            <person name="Lindquist E.A."/>
            <person name="Lipzen A."/>
            <person name="Lundell T."/>
            <person name="Morin E."/>
            <person name="Murat C."/>
            <person name="Sun H."/>
            <person name="Tunlid A."/>
            <person name="Henrissat B."/>
            <person name="Grigoriev I.V."/>
            <person name="Hibbett D.S."/>
            <person name="Martin F."/>
            <person name="Nordberg H.P."/>
            <person name="Cantor M.N."/>
            <person name="Hua S.X."/>
        </authorList>
    </citation>
    <scope>NUCLEOTIDE SEQUENCE [LARGE SCALE GENOMIC DNA]</scope>
    <source>
        <strain evidence="4 5">UH-Slu-Lm8-n1</strain>
    </source>
</reference>
<dbReference type="STRING" id="930992.A0A0D0A9M4"/>
<keyword evidence="1 3" id="KW-0853">WD repeat</keyword>
<feature type="non-terminal residue" evidence="4">
    <location>
        <position position="1"/>
    </location>
</feature>
<dbReference type="PANTHER" id="PTHR22847">
    <property type="entry name" value="WD40 REPEAT PROTEIN"/>
    <property type="match status" value="1"/>
</dbReference>
<dbReference type="PROSITE" id="PS50294">
    <property type="entry name" value="WD_REPEATS_REGION"/>
    <property type="match status" value="1"/>
</dbReference>
<name>A0A0D0A9M4_9AGAM</name>
<dbReference type="SUPFAM" id="SSF50978">
    <property type="entry name" value="WD40 repeat-like"/>
    <property type="match status" value="1"/>
</dbReference>
<keyword evidence="5" id="KW-1185">Reference proteome</keyword>